<organism evidence="2 3">
    <name type="scientific">Burkholderia phage BCSR52</name>
    <dbReference type="NCBI Taxonomy" id="2805748"/>
    <lineage>
        <taxon>Viruses</taxon>
        <taxon>Duplodnaviria</taxon>
        <taxon>Heunggongvirae</taxon>
        <taxon>Uroviricota</taxon>
        <taxon>Caudoviricetes</taxon>
        <taxon>Lindbergviridae</taxon>
        <taxon>Irusalimvirus</taxon>
        <taxon>Irusalimvirus BCSR52</taxon>
    </lineage>
</organism>
<dbReference type="InterPro" id="IPR006949">
    <property type="entry name" value="Barrel_Baseplate_J-like"/>
</dbReference>
<feature type="domain" description="Baseplate protein J-like barrel" evidence="1">
    <location>
        <begin position="103"/>
        <end position="175"/>
    </location>
</feature>
<dbReference type="EMBL" id="MW460246">
    <property type="protein sequence ID" value="QRE00395.1"/>
    <property type="molecule type" value="Genomic_DNA"/>
</dbReference>
<keyword evidence="3" id="KW-1185">Reference proteome</keyword>
<sequence length="421" mass="44138">MPAQYQYITDSGTIVADTSTLLSDVEAEWKSALGQNLNVDASTTQGTLIQGDTIARTGVMKNNAEMANLINPDLAYGVYLDAVCSFLGIGRGKNSTTTASGIIITGDPKTFIPAGSRVQTTNNDVFLTVQDVTIPTSRSITTNIQSQAFGAVPLPSGPLTIVDAIIGWGSCVVPDGTLSVPGTTILQDGQLKTRRRQQLAKQGIGSSGAIKANALDINGISSVNVIENNTGQTANSIQGVKFTLPNAMWVCVDGLNSNNKQALADAIYAAHQGGCPWDYGAAGQGNQIDAPNGTPVIDPYSNKTYAVKILTATLLDCYVNITVSQANSSSDPTQSVQNAIFKYASGQEDGEEGLVVGAAASSWEMGGAVARNLPGMYIKFCQIAVVPNGQLPQPSDFVYEKAINPWERAVLAVGRINVTVI</sequence>
<evidence type="ECO:0000259" key="1">
    <source>
        <dbReference type="Pfam" id="PF04865"/>
    </source>
</evidence>
<reference evidence="2" key="1">
    <citation type="submission" date="2021-01" db="EMBL/GenBank/DDBJ databases">
        <authorList>
            <person name="Rakov C."/>
            <person name="Alkalay-Oren S."/>
            <person name="Coppenhagen-Glazer S."/>
            <person name="Hazan R."/>
        </authorList>
    </citation>
    <scope>NUCLEOTIDE SEQUENCE</scope>
</reference>
<dbReference type="Proteomes" id="UP000622430">
    <property type="component" value="Segment"/>
</dbReference>
<accession>A0A889IQC2</accession>
<name>A0A889IQC2_9CAUD</name>
<protein>
    <recommendedName>
        <fullName evidence="1">Baseplate protein J-like barrel domain-containing protein</fullName>
    </recommendedName>
</protein>
<proteinExistence type="predicted"/>
<dbReference type="Pfam" id="PF04865">
    <property type="entry name" value="Baseplate_J"/>
    <property type="match status" value="1"/>
</dbReference>
<evidence type="ECO:0000313" key="2">
    <source>
        <dbReference type="EMBL" id="QRE00395.1"/>
    </source>
</evidence>
<evidence type="ECO:0000313" key="3">
    <source>
        <dbReference type="Proteomes" id="UP000622430"/>
    </source>
</evidence>